<dbReference type="Pfam" id="PF11917">
    <property type="entry name" value="DUF3435"/>
    <property type="match status" value="1"/>
</dbReference>
<dbReference type="AlphaFoldDB" id="A0A2B7Y334"/>
<evidence type="ECO:0000313" key="2">
    <source>
        <dbReference type="Proteomes" id="UP000224634"/>
    </source>
</evidence>
<dbReference type="PANTHER" id="PTHR37535">
    <property type="entry name" value="FLUG DOMAIN PROTEIN"/>
    <property type="match status" value="1"/>
</dbReference>
<keyword evidence="2" id="KW-1185">Reference proteome</keyword>
<sequence length="288" mass="33122">MGINPPSEPHESLVWNSSNRSKSIFEVTFLSAIISCRRMITLTQDPRVPKDLTDEQKATIEHDPLLVELKYQRLEYRSISKACSTDPYAQLNKLEKSIQSERQYLRRQVQEEIREQFFTTIDTIEIEHQLLGLSVANHLKIEDTEEVHFTFIERHCLAQSLFQSLGGCADKKHDFHSQQVQAICDWAALCDLQGINHKKNVLSCEPTIPKEEPNLVDADKFPLICPATQCLFCLGNDQLAYNARIYSFSRTEHLLRYMHDYHLRYLALDAGFPCPDPSCSEDVQGVVH</sequence>
<dbReference type="InterPro" id="IPR021842">
    <property type="entry name" value="DUF3435"/>
</dbReference>
<dbReference type="OrthoDB" id="5400098at2759"/>
<dbReference type="STRING" id="1447883.A0A2B7Y334"/>
<accession>A0A2B7Y334</accession>
<name>A0A2B7Y334_POLH7</name>
<dbReference type="Proteomes" id="UP000224634">
    <property type="component" value="Unassembled WGS sequence"/>
</dbReference>
<proteinExistence type="predicted"/>
<dbReference type="PANTHER" id="PTHR37535:SF4">
    <property type="entry name" value="FLUG DOMAIN-CONTAINING PROTEIN"/>
    <property type="match status" value="1"/>
</dbReference>
<protein>
    <submittedName>
        <fullName evidence="1">Uncharacterized protein</fullName>
    </submittedName>
</protein>
<reference evidence="1 2" key="1">
    <citation type="submission" date="2017-10" db="EMBL/GenBank/DDBJ databases">
        <title>Comparative genomics in systemic dimorphic fungi from Ajellomycetaceae.</title>
        <authorList>
            <person name="Munoz J.F."/>
            <person name="Mcewen J.G."/>
            <person name="Clay O.K."/>
            <person name="Cuomo C.A."/>
        </authorList>
    </citation>
    <scope>NUCLEOTIDE SEQUENCE [LARGE SCALE GENOMIC DNA]</scope>
    <source>
        <strain evidence="1 2">UAMH7299</strain>
    </source>
</reference>
<organism evidence="1 2">
    <name type="scientific">Polytolypa hystricis (strain UAMH7299)</name>
    <dbReference type="NCBI Taxonomy" id="1447883"/>
    <lineage>
        <taxon>Eukaryota</taxon>
        <taxon>Fungi</taxon>
        <taxon>Dikarya</taxon>
        <taxon>Ascomycota</taxon>
        <taxon>Pezizomycotina</taxon>
        <taxon>Eurotiomycetes</taxon>
        <taxon>Eurotiomycetidae</taxon>
        <taxon>Onygenales</taxon>
        <taxon>Onygenales incertae sedis</taxon>
        <taxon>Polytolypa</taxon>
    </lineage>
</organism>
<evidence type="ECO:0000313" key="1">
    <source>
        <dbReference type="EMBL" id="PGH15248.1"/>
    </source>
</evidence>
<comment type="caution">
    <text evidence="1">The sequence shown here is derived from an EMBL/GenBank/DDBJ whole genome shotgun (WGS) entry which is preliminary data.</text>
</comment>
<gene>
    <name evidence="1" type="ORF">AJ80_05601</name>
</gene>
<dbReference type="EMBL" id="PDNA01000084">
    <property type="protein sequence ID" value="PGH15248.1"/>
    <property type="molecule type" value="Genomic_DNA"/>
</dbReference>